<dbReference type="Gene3D" id="3.30.200.20">
    <property type="entry name" value="Phosphorylase Kinase, domain 1"/>
    <property type="match status" value="1"/>
</dbReference>
<dbReference type="NCBIfam" id="TIGR03724">
    <property type="entry name" value="arch_bud32"/>
    <property type="match status" value="1"/>
</dbReference>
<keyword evidence="6" id="KW-0547">Nucleotide-binding</keyword>
<evidence type="ECO:0000256" key="10">
    <source>
        <dbReference type="ARBA" id="ARBA00048679"/>
    </source>
</evidence>
<evidence type="ECO:0000256" key="3">
    <source>
        <dbReference type="ARBA" id="ARBA00022527"/>
    </source>
</evidence>
<dbReference type="InterPro" id="IPR000719">
    <property type="entry name" value="Prot_kinase_dom"/>
</dbReference>
<comment type="similarity">
    <text evidence="1">Belongs to the protein kinase superfamily. BUD32 family.</text>
</comment>
<keyword evidence="4 12" id="KW-0808">Transferase</keyword>
<evidence type="ECO:0000256" key="2">
    <source>
        <dbReference type="ARBA" id="ARBA00012513"/>
    </source>
</evidence>
<name>A0A9Y1BNJ1_9ARCH</name>
<dbReference type="EMBL" id="CP084166">
    <property type="protein sequence ID" value="UJG42005.1"/>
    <property type="molecule type" value="Genomic_DNA"/>
</dbReference>
<reference evidence="12" key="1">
    <citation type="journal article" date="2022" name="Nat. Microbiol.">
        <title>Unique mobile elements and scalable gene flow at the prokaryote-eukaryote boundary revealed by circularized Asgard archaea genomes.</title>
        <authorList>
            <person name="Wu F."/>
            <person name="Speth D.R."/>
            <person name="Philosof A."/>
            <person name="Cremiere A."/>
            <person name="Narayanan A."/>
            <person name="Barco R.A."/>
            <person name="Connon S.A."/>
            <person name="Amend J.P."/>
            <person name="Antoshechkin I.A."/>
            <person name="Orphan V.J."/>
        </authorList>
    </citation>
    <scope>NUCLEOTIDE SEQUENCE</scope>
    <source>
        <strain evidence="12">PM71</strain>
    </source>
</reference>
<protein>
    <recommendedName>
        <fullName evidence="2">non-specific serine/threonine protein kinase</fullName>
        <ecNumber evidence="2">2.7.11.1</ecNumber>
    </recommendedName>
</protein>
<evidence type="ECO:0000256" key="5">
    <source>
        <dbReference type="ARBA" id="ARBA00022694"/>
    </source>
</evidence>
<evidence type="ECO:0000256" key="1">
    <source>
        <dbReference type="ARBA" id="ARBA00010630"/>
    </source>
</evidence>
<dbReference type="GO" id="GO:0004674">
    <property type="term" value="F:protein serine/threonine kinase activity"/>
    <property type="evidence" value="ECO:0007669"/>
    <property type="project" value="UniProtKB-KW"/>
</dbReference>
<comment type="catalytic activity">
    <reaction evidence="10">
        <text>L-seryl-[protein] + ATP = O-phospho-L-seryl-[protein] + ADP + H(+)</text>
        <dbReference type="Rhea" id="RHEA:17989"/>
        <dbReference type="Rhea" id="RHEA-COMP:9863"/>
        <dbReference type="Rhea" id="RHEA-COMP:11604"/>
        <dbReference type="ChEBI" id="CHEBI:15378"/>
        <dbReference type="ChEBI" id="CHEBI:29999"/>
        <dbReference type="ChEBI" id="CHEBI:30616"/>
        <dbReference type="ChEBI" id="CHEBI:83421"/>
        <dbReference type="ChEBI" id="CHEBI:456216"/>
        <dbReference type="EC" id="2.7.11.1"/>
    </reaction>
</comment>
<dbReference type="GO" id="GO:0008033">
    <property type="term" value="P:tRNA processing"/>
    <property type="evidence" value="ECO:0007669"/>
    <property type="project" value="UniProtKB-KW"/>
</dbReference>
<dbReference type="NCBIfam" id="NF011463">
    <property type="entry name" value="PRK14879.1-4"/>
    <property type="match status" value="1"/>
</dbReference>
<evidence type="ECO:0000256" key="8">
    <source>
        <dbReference type="ARBA" id="ARBA00022840"/>
    </source>
</evidence>
<dbReference type="InterPro" id="IPR022495">
    <property type="entry name" value="Bud32"/>
</dbReference>
<accession>A0A9Y1BNJ1</accession>
<dbReference type="PROSITE" id="PS00109">
    <property type="entry name" value="PROTEIN_KINASE_TYR"/>
    <property type="match status" value="1"/>
</dbReference>
<dbReference type="SMART" id="SM00220">
    <property type="entry name" value="S_TKc"/>
    <property type="match status" value="1"/>
</dbReference>
<proteinExistence type="inferred from homology"/>
<evidence type="ECO:0000256" key="7">
    <source>
        <dbReference type="ARBA" id="ARBA00022777"/>
    </source>
</evidence>
<comment type="catalytic activity">
    <reaction evidence="9">
        <text>L-threonyl-[protein] + ATP = O-phospho-L-threonyl-[protein] + ADP + H(+)</text>
        <dbReference type="Rhea" id="RHEA:46608"/>
        <dbReference type="Rhea" id="RHEA-COMP:11060"/>
        <dbReference type="Rhea" id="RHEA-COMP:11605"/>
        <dbReference type="ChEBI" id="CHEBI:15378"/>
        <dbReference type="ChEBI" id="CHEBI:30013"/>
        <dbReference type="ChEBI" id="CHEBI:30616"/>
        <dbReference type="ChEBI" id="CHEBI:61977"/>
        <dbReference type="ChEBI" id="CHEBI:456216"/>
        <dbReference type="EC" id="2.7.11.1"/>
    </reaction>
</comment>
<dbReference type="SUPFAM" id="SSF56112">
    <property type="entry name" value="Protein kinase-like (PK-like)"/>
    <property type="match status" value="1"/>
</dbReference>
<feature type="domain" description="Protein kinase" evidence="11">
    <location>
        <begin position="12"/>
        <end position="223"/>
    </location>
</feature>
<dbReference type="Gene3D" id="1.10.510.10">
    <property type="entry name" value="Transferase(Phosphotransferase) domain 1"/>
    <property type="match status" value="1"/>
</dbReference>
<dbReference type="AlphaFoldDB" id="A0A9Y1BNJ1"/>
<organism evidence="12">
    <name type="scientific">Candidatus Heimdallarchaeum aukensis</name>
    <dbReference type="NCBI Taxonomy" id="2876573"/>
    <lineage>
        <taxon>Archaea</taxon>
        <taxon>Promethearchaeati</taxon>
        <taxon>Candidatus Heimdallarchaeota</taxon>
        <taxon>Candidatus Heimdallarchaeia (ex Rinke et al. 2021) (nom. nud.)</taxon>
        <taxon>Candidatus Heimdallarchaeales</taxon>
        <taxon>Candidatus Heimdallarchaeaceae</taxon>
        <taxon>Candidatus Heimdallarchaeum</taxon>
    </lineage>
</organism>
<keyword evidence="7 12" id="KW-0418">Kinase</keyword>
<keyword evidence="5" id="KW-0819">tRNA processing</keyword>
<dbReference type="GO" id="GO:0005524">
    <property type="term" value="F:ATP binding"/>
    <property type="evidence" value="ECO:0007669"/>
    <property type="project" value="UniProtKB-KW"/>
</dbReference>
<evidence type="ECO:0000313" key="12">
    <source>
        <dbReference type="EMBL" id="UJG42005.1"/>
    </source>
</evidence>
<evidence type="ECO:0000256" key="4">
    <source>
        <dbReference type="ARBA" id="ARBA00022679"/>
    </source>
</evidence>
<gene>
    <name evidence="12" type="ORF">K9W45_05940</name>
</gene>
<dbReference type="InterPro" id="IPR011009">
    <property type="entry name" value="Kinase-like_dom_sf"/>
</dbReference>
<dbReference type="PANTHER" id="PTHR12209:SF0">
    <property type="entry name" value="EKC_KEOPS COMPLEX SUBUNIT TP53RK"/>
    <property type="match status" value="1"/>
</dbReference>
<dbReference type="InterPro" id="IPR008266">
    <property type="entry name" value="Tyr_kinase_AS"/>
</dbReference>
<dbReference type="Pfam" id="PF00069">
    <property type="entry name" value="Pkinase"/>
    <property type="match status" value="1"/>
</dbReference>
<keyword evidence="3 12" id="KW-0723">Serine/threonine-protein kinase</keyword>
<sequence length="224" mass="26114">MEQKTSYNYDFWGAEAELTKIKWFGLEAIKKVRISKKYRISEIDEMLRKKRTITEAKLLITAKKAKVQTPFVYDVDSKKRTIIMEFIDGTKVKDFLKSEEFDSKVKRKLMEEIGKKVGLLHANHLIHGDLTTSNILLRNKKLVFIDFGLGKFSNEIEDKAVDVLLMKKCLTSTHAEDNKEYFISFQKGYVSSYTKGDEILKRALKVEARGRHLKEEDVISEYIF</sequence>
<dbReference type="EC" id="2.7.11.1" evidence="2"/>
<dbReference type="PANTHER" id="PTHR12209">
    <property type="entry name" value="NON-SPECIFIC SERINE/THREONINE PROTEIN KINASE"/>
    <property type="match status" value="1"/>
</dbReference>
<evidence type="ECO:0000259" key="11">
    <source>
        <dbReference type="SMART" id="SM00220"/>
    </source>
</evidence>
<dbReference type="GO" id="GO:0005829">
    <property type="term" value="C:cytosol"/>
    <property type="evidence" value="ECO:0007669"/>
    <property type="project" value="TreeGrafter"/>
</dbReference>
<keyword evidence="8" id="KW-0067">ATP-binding</keyword>
<dbReference type="Proteomes" id="UP001201020">
    <property type="component" value="Chromosome"/>
</dbReference>
<evidence type="ECO:0000256" key="9">
    <source>
        <dbReference type="ARBA" id="ARBA00047899"/>
    </source>
</evidence>
<evidence type="ECO:0000256" key="6">
    <source>
        <dbReference type="ARBA" id="ARBA00022741"/>
    </source>
</evidence>